<feature type="transmembrane region" description="Helical" evidence="6">
    <location>
        <begin position="40"/>
        <end position="58"/>
    </location>
</feature>
<keyword evidence="2 6" id="KW-0812">Transmembrane</keyword>
<dbReference type="EMBL" id="VOBQ01000008">
    <property type="protein sequence ID" value="TWO71460.1"/>
    <property type="molecule type" value="Genomic_DNA"/>
</dbReference>
<feature type="region of interest" description="Disordered" evidence="5">
    <location>
        <begin position="443"/>
        <end position="465"/>
    </location>
</feature>
<evidence type="ECO:0000313" key="7">
    <source>
        <dbReference type="EMBL" id="TWO71460.1"/>
    </source>
</evidence>
<keyword evidence="4 6" id="KW-0472">Membrane</keyword>
<evidence type="ECO:0000256" key="6">
    <source>
        <dbReference type="SAM" id="Phobius"/>
    </source>
</evidence>
<keyword evidence="8" id="KW-1185">Reference proteome</keyword>
<feature type="transmembrane region" description="Helical" evidence="6">
    <location>
        <begin position="232"/>
        <end position="255"/>
    </location>
</feature>
<evidence type="ECO:0000256" key="3">
    <source>
        <dbReference type="ARBA" id="ARBA00022989"/>
    </source>
</evidence>
<sequence>MKQEAVSPAVLAFANFLGALAEHAVRYAIVIRSRMGERKYFVRAVLLALCIGCTFAFGQAGPITPPPTTTPSTYAFSASSLMAEIGAAVTAKLTELENNSSLQGFGKLVTGFFLILTMIWAALRMMAGGRGIGELIGEWVPIFVCFGIVTMFLDRGAANLIVATMDGIGSAIGGANMSTLDGAINAGAAPIFKAIAAVVDQPRVTEASGSPTDILGRLGTIAAGLGSMLMMAIAKILTAFILVIAGVIMVANVILGFISVRLVLALAPVMVPFLMFRPLGWLFDAWLKFLLGACMLKIVTAFLLNVAAGLLTTMSSLALKHYTEAKGAAPMETLYADVVLFGMMLVFAILASLLVAQAPSIATGLLSGSAGGIGFAGIKGLTQSVGGRVSSGTVSGVSAGAGAAAAQGARNGLSYRAGRKDAQAGRQASLAYRDPRAKAAYATAYRKFSPPKPPSPPTSGPPPSP</sequence>
<feature type="transmembrane region" description="Helical" evidence="6">
    <location>
        <begin position="289"/>
        <end position="313"/>
    </location>
</feature>
<dbReference type="AlphaFoldDB" id="A0A562ZS86"/>
<accession>A0A562ZS86</accession>
<evidence type="ECO:0000313" key="8">
    <source>
        <dbReference type="Proteomes" id="UP000318199"/>
    </source>
</evidence>
<evidence type="ECO:0008006" key="9">
    <source>
        <dbReference type="Google" id="ProtNLM"/>
    </source>
</evidence>
<proteinExistence type="predicted"/>
<feature type="compositionally biased region" description="Pro residues" evidence="5">
    <location>
        <begin position="450"/>
        <end position="465"/>
    </location>
</feature>
<comment type="subcellular location">
    <subcellularLocation>
        <location evidence="1">Membrane</location>
        <topology evidence="1">Multi-pass membrane protein</topology>
    </subcellularLocation>
</comment>
<comment type="caution">
    <text evidence="7">The sequence shown here is derived from an EMBL/GenBank/DDBJ whole genome shotgun (WGS) entry which is preliminary data.</text>
</comment>
<reference evidence="7 8" key="1">
    <citation type="submission" date="2019-07" db="EMBL/GenBank/DDBJ databases">
        <title>Caenimonas sedimenti sp. nov., isolated from activated sludge.</title>
        <authorList>
            <person name="Xu J."/>
        </authorList>
    </citation>
    <scope>NUCLEOTIDE SEQUENCE [LARGE SCALE GENOMIC DNA]</scope>
    <source>
        <strain evidence="7 8">HX-9-20</strain>
    </source>
</reference>
<feature type="transmembrane region" description="Helical" evidence="6">
    <location>
        <begin position="6"/>
        <end position="28"/>
    </location>
</feature>
<evidence type="ECO:0000256" key="1">
    <source>
        <dbReference type="ARBA" id="ARBA00004141"/>
    </source>
</evidence>
<organism evidence="7 8">
    <name type="scientific">Caenimonas sedimenti</name>
    <dbReference type="NCBI Taxonomy" id="2596921"/>
    <lineage>
        <taxon>Bacteria</taxon>
        <taxon>Pseudomonadati</taxon>
        <taxon>Pseudomonadota</taxon>
        <taxon>Betaproteobacteria</taxon>
        <taxon>Burkholderiales</taxon>
        <taxon>Comamonadaceae</taxon>
        <taxon>Caenimonas</taxon>
    </lineage>
</organism>
<keyword evidence="3 6" id="KW-1133">Transmembrane helix</keyword>
<evidence type="ECO:0000256" key="2">
    <source>
        <dbReference type="ARBA" id="ARBA00022692"/>
    </source>
</evidence>
<name>A0A562ZS86_9BURK</name>
<feature type="transmembrane region" description="Helical" evidence="6">
    <location>
        <begin position="135"/>
        <end position="153"/>
    </location>
</feature>
<dbReference type="InterPro" id="IPR007688">
    <property type="entry name" value="Conjugal_tfr_TrbL/VirB6"/>
</dbReference>
<evidence type="ECO:0000256" key="4">
    <source>
        <dbReference type="ARBA" id="ARBA00023136"/>
    </source>
</evidence>
<dbReference type="OrthoDB" id="8912038at2"/>
<dbReference type="Pfam" id="PF04610">
    <property type="entry name" value="TrbL"/>
    <property type="match status" value="1"/>
</dbReference>
<feature type="transmembrane region" description="Helical" evidence="6">
    <location>
        <begin position="104"/>
        <end position="123"/>
    </location>
</feature>
<feature type="transmembrane region" description="Helical" evidence="6">
    <location>
        <begin position="262"/>
        <end position="283"/>
    </location>
</feature>
<dbReference type="GO" id="GO:0030255">
    <property type="term" value="P:protein secretion by the type IV secretion system"/>
    <property type="evidence" value="ECO:0007669"/>
    <property type="project" value="InterPro"/>
</dbReference>
<dbReference type="GO" id="GO:0016020">
    <property type="term" value="C:membrane"/>
    <property type="evidence" value="ECO:0007669"/>
    <property type="project" value="UniProtKB-SubCell"/>
</dbReference>
<feature type="transmembrane region" description="Helical" evidence="6">
    <location>
        <begin position="334"/>
        <end position="355"/>
    </location>
</feature>
<protein>
    <recommendedName>
        <fullName evidence="9">Type IV secretion system protein</fullName>
    </recommendedName>
</protein>
<evidence type="ECO:0000256" key="5">
    <source>
        <dbReference type="SAM" id="MobiDB-lite"/>
    </source>
</evidence>
<dbReference type="Proteomes" id="UP000318199">
    <property type="component" value="Unassembled WGS sequence"/>
</dbReference>
<dbReference type="RefSeq" id="WP_145893071.1">
    <property type="nucleotide sequence ID" value="NZ_VOBQ01000008.1"/>
</dbReference>
<gene>
    <name evidence="7" type="ORF">FN976_11125</name>
</gene>